<dbReference type="Gene3D" id="3.30.1490.20">
    <property type="entry name" value="ATP-grasp fold, A domain"/>
    <property type="match status" value="1"/>
</dbReference>
<name>A0ABP6QAE3_9ACTN</name>
<feature type="region of interest" description="Disordered" evidence="1">
    <location>
        <begin position="531"/>
        <end position="576"/>
    </location>
</feature>
<dbReference type="Proteomes" id="UP001501237">
    <property type="component" value="Unassembled WGS sequence"/>
</dbReference>
<evidence type="ECO:0000259" key="3">
    <source>
        <dbReference type="Pfam" id="PF01326"/>
    </source>
</evidence>
<dbReference type="Gene3D" id="3.50.30.10">
    <property type="entry name" value="Phosphohistidine domain"/>
    <property type="match status" value="1"/>
</dbReference>
<dbReference type="InterPro" id="IPR008279">
    <property type="entry name" value="PEP-util_enz_mobile_dom"/>
</dbReference>
<dbReference type="InterPro" id="IPR013815">
    <property type="entry name" value="ATP_grasp_subdomain_1"/>
</dbReference>
<dbReference type="PANTHER" id="PTHR43615">
    <property type="entry name" value="PHOSPHOENOLPYRUVATE SYNTHASE-RELATED"/>
    <property type="match status" value="1"/>
</dbReference>
<dbReference type="RefSeq" id="WP_344828404.1">
    <property type="nucleotide sequence ID" value="NZ_BAAAUV010000006.1"/>
</dbReference>
<feature type="domain" description="Pyruvate phosphate dikinase AMP/ATP-binding" evidence="3">
    <location>
        <begin position="8"/>
        <end position="302"/>
    </location>
</feature>
<sequence length="673" mass="71481">MILGGNMILGGKGTNLRRLSEAGLVVPRWSAVGLDALSGFRARTGLDGEIADLLAGLSPETADDIAERIAKAFAATPLDAPALEAVGAAYAEVGGLVAVRSSGAGEDLPNLSFAGRYSSYLGIEGVEEVAEHVKLCWASAYSARSLVYRRLHDLPVDRIEMAVVLQRIVPAEVSGVLFTVNPVSGDRNQALISCVYGLGETLVSGAVDADTLSLDRVTGIVGDAVIGEKAERLDCGSGLTEVPPHDRERFALTNDQVVELGALAAAVEALFGCPQDVEWALHKGVFHVLQSRPVTTLTETPADPPAWDDPAVIEPAVIEPFETVLGTGGRVCPTFLDWSRVLWTSCPVRGIADDLHEAYAEFDAVDYEDMPGEEVNRELYRLEERLRSKRAGAAVLDNVVMLSCGILYGLTSRWLPGAPEGFLFQAVGEGDDAEPGRHDADAYLEEHLGGLKLFVYDRVRGKVGQVLRERERVGSARTRVSGTARRMLTAIGGDLERAGALGDRGDVFLLELEEIRAAYAGTLDHRELRPLSDLRRRQRTGRRLRPAPRAGAHRRPPAYGPPQAAPGGEEVLRGTPCGSGVVTAPARIVDTPHEASGGVLVAYRTDPGWAGALPSAAALLVERGSPLTHVAIVARELGVPAVVQIPCLTARVRDGMSLTVDGGTGTVTIGASR</sequence>
<dbReference type="EMBL" id="BAAAUV010000006">
    <property type="protein sequence ID" value="GAA3211828.1"/>
    <property type="molecule type" value="Genomic_DNA"/>
</dbReference>
<dbReference type="Gene3D" id="3.30.470.20">
    <property type="entry name" value="ATP-grasp fold, B domain"/>
    <property type="match status" value="1"/>
</dbReference>
<dbReference type="PANTHER" id="PTHR43615:SF1">
    <property type="entry name" value="PPDK_N DOMAIN-CONTAINING PROTEIN"/>
    <property type="match status" value="1"/>
</dbReference>
<evidence type="ECO:0000256" key="1">
    <source>
        <dbReference type="SAM" id="MobiDB-lite"/>
    </source>
</evidence>
<gene>
    <name evidence="4" type="ORF">GCM10010468_30770</name>
</gene>
<dbReference type="SUPFAM" id="SSF52009">
    <property type="entry name" value="Phosphohistidine domain"/>
    <property type="match status" value="1"/>
</dbReference>
<evidence type="ECO:0000313" key="5">
    <source>
        <dbReference type="Proteomes" id="UP001501237"/>
    </source>
</evidence>
<proteinExistence type="predicted"/>
<protein>
    <recommendedName>
        <fullName evidence="6">Pyruvate,water dikinase</fullName>
    </recommendedName>
</protein>
<feature type="compositionally biased region" description="Basic residues" evidence="1">
    <location>
        <begin position="536"/>
        <end position="556"/>
    </location>
</feature>
<evidence type="ECO:0008006" key="6">
    <source>
        <dbReference type="Google" id="ProtNLM"/>
    </source>
</evidence>
<dbReference type="SUPFAM" id="SSF56059">
    <property type="entry name" value="Glutathione synthetase ATP-binding domain-like"/>
    <property type="match status" value="1"/>
</dbReference>
<dbReference type="Pfam" id="PF00391">
    <property type="entry name" value="PEP-utilizers"/>
    <property type="match status" value="1"/>
</dbReference>
<evidence type="ECO:0000259" key="2">
    <source>
        <dbReference type="Pfam" id="PF00391"/>
    </source>
</evidence>
<feature type="domain" description="PEP-utilising enzyme mobile" evidence="2">
    <location>
        <begin position="597"/>
        <end position="665"/>
    </location>
</feature>
<evidence type="ECO:0000313" key="4">
    <source>
        <dbReference type="EMBL" id="GAA3211828.1"/>
    </source>
</evidence>
<comment type="caution">
    <text evidence="4">The sequence shown here is derived from an EMBL/GenBank/DDBJ whole genome shotgun (WGS) entry which is preliminary data.</text>
</comment>
<accession>A0ABP6QAE3</accession>
<dbReference type="InterPro" id="IPR051549">
    <property type="entry name" value="PEP_Utilizing_Enz"/>
</dbReference>
<keyword evidence="5" id="KW-1185">Reference proteome</keyword>
<organism evidence="4 5">
    <name type="scientific">Actinocorallia longicatena</name>
    <dbReference type="NCBI Taxonomy" id="111803"/>
    <lineage>
        <taxon>Bacteria</taxon>
        <taxon>Bacillati</taxon>
        <taxon>Actinomycetota</taxon>
        <taxon>Actinomycetes</taxon>
        <taxon>Streptosporangiales</taxon>
        <taxon>Thermomonosporaceae</taxon>
        <taxon>Actinocorallia</taxon>
    </lineage>
</organism>
<dbReference type="InterPro" id="IPR036637">
    <property type="entry name" value="Phosphohistidine_dom_sf"/>
</dbReference>
<dbReference type="Pfam" id="PF01326">
    <property type="entry name" value="PPDK_N"/>
    <property type="match status" value="1"/>
</dbReference>
<reference evidence="5" key="1">
    <citation type="journal article" date="2019" name="Int. J. Syst. Evol. Microbiol.">
        <title>The Global Catalogue of Microorganisms (GCM) 10K type strain sequencing project: providing services to taxonomists for standard genome sequencing and annotation.</title>
        <authorList>
            <consortium name="The Broad Institute Genomics Platform"/>
            <consortium name="The Broad Institute Genome Sequencing Center for Infectious Disease"/>
            <person name="Wu L."/>
            <person name="Ma J."/>
        </authorList>
    </citation>
    <scope>NUCLEOTIDE SEQUENCE [LARGE SCALE GENOMIC DNA]</scope>
    <source>
        <strain evidence="5">JCM 9377</strain>
    </source>
</reference>
<dbReference type="InterPro" id="IPR002192">
    <property type="entry name" value="PPDK_AMP/ATP-bd"/>
</dbReference>